<protein>
    <submittedName>
        <fullName evidence="1">Uncharacterized protein</fullName>
    </submittedName>
</protein>
<dbReference type="Proteomes" id="UP000070458">
    <property type="component" value="Unassembled WGS sequence"/>
</dbReference>
<dbReference type="PATRIC" id="fig|28037.233.peg.1904"/>
<name>A0A139PM51_STRMT</name>
<dbReference type="EMBL" id="LQOD01000387">
    <property type="protein sequence ID" value="KXT91387.1"/>
    <property type="molecule type" value="Genomic_DNA"/>
</dbReference>
<evidence type="ECO:0000313" key="1">
    <source>
        <dbReference type="EMBL" id="KXT91387.1"/>
    </source>
</evidence>
<reference evidence="1 2" key="1">
    <citation type="submission" date="2016-01" db="EMBL/GenBank/DDBJ databases">
        <title>Highly variable Streptococcus oralis are common among viridans streptococci isolated from primates.</title>
        <authorList>
            <person name="Denapaite D."/>
            <person name="Rieger M."/>
            <person name="Koendgen S."/>
            <person name="Brueckner R."/>
            <person name="Ochigava I."/>
            <person name="Kappeler P."/>
            <person name="Maetz-Rensing K."/>
            <person name="Leendertz F."/>
            <person name="Hakenbeck R."/>
        </authorList>
    </citation>
    <scope>NUCLEOTIDE SEQUENCE [LARGE SCALE GENOMIC DNA]</scope>
    <source>
        <strain evidence="1 2">DD26</strain>
    </source>
</reference>
<dbReference type="AlphaFoldDB" id="A0A139PM51"/>
<accession>A0A139PM51</accession>
<gene>
    <name evidence="1" type="ORF">SMIDD26_01618</name>
</gene>
<organism evidence="1 2">
    <name type="scientific">Streptococcus mitis</name>
    <dbReference type="NCBI Taxonomy" id="28037"/>
    <lineage>
        <taxon>Bacteria</taxon>
        <taxon>Bacillati</taxon>
        <taxon>Bacillota</taxon>
        <taxon>Bacilli</taxon>
        <taxon>Lactobacillales</taxon>
        <taxon>Streptococcaceae</taxon>
        <taxon>Streptococcus</taxon>
        <taxon>Streptococcus mitis group</taxon>
    </lineage>
</organism>
<proteinExistence type="predicted"/>
<comment type="caution">
    <text evidence="1">The sequence shown here is derived from an EMBL/GenBank/DDBJ whole genome shotgun (WGS) entry which is preliminary data.</text>
</comment>
<evidence type="ECO:0000313" key="2">
    <source>
        <dbReference type="Proteomes" id="UP000070458"/>
    </source>
</evidence>
<sequence length="42" mass="4660">MFSYAYKSFHLTIGTLEAASLAKPRLILALARQPNSINPLIK</sequence>